<dbReference type="STRING" id="56216.A0A1A6HGD0"/>
<dbReference type="AlphaFoldDB" id="A0A1A6HGD0"/>
<dbReference type="PANTHER" id="PTHR12446:SF22">
    <property type="entry name" value="TESMIN"/>
    <property type="match status" value="1"/>
</dbReference>
<feature type="non-terminal residue" evidence="1">
    <location>
        <position position="356"/>
    </location>
</feature>
<dbReference type="PANTHER" id="PTHR12446">
    <property type="entry name" value="TESMIN/TSO1-RELATED"/>
    <property type="match status" value="1"/>
</dbReference>
<dbReference type="Proteomes" id="UP000092124">
    <property type="component" value="Unassembled WGS sequence"/>
</dbReference>
<keyword evidence="2" id="KW-1185">Reference proteome</keyword>
<organism evidence="1 2">
    <name type="scientific">Neotoma lepida</name>
    <name type="common">Desert woodrat</name>
    <dbReference type="NCBI Taxonomy" id="56216"/>
    <lineage>
        <taxon>Eukaryota</taxon>
        <taxon>Metazoa</taxon>
        <taxon>Chordata</taxon>
        <taxon>Craniata</taxon>
        <taxon>Vertebrata</taxon>
        <taxon>Euteleostomi</taxon>
        <taxon>Mammalia</taxon>
        <taxon>Eutheria</taxon>
        <taxon>Euarchontoglires</taxon>
        <taxon>Glires</taxon>
        <taxon>Rodentia</taxon>
        <taxon>Myomorpha</taxon>
        <taxon>Muroidea</taxon>
        <taxon>Cricetidae</taxon>
        <taxon>Neotominae</taxon>
        <taxon>Neotoma</taxon>
    </lineage>
</organism>
<evidence type="ECO:0000313" key="1">
    <source>
        <dbReference type="EMBL" id="OBS77301.1"/>
    </source>
</evidence>
<dbReference type="GO" id="GO:0006355">
    <property type="term" value="P:regulation of DNA-templated transcription"/>
    <property type="evidence" value="ECO:0007669"/>
    <property type="project" value="TreeGrafter"/>
</dbReference>
<protein>
    <recommendedName>
        <fullName evidence="3">Tesmin</fullName>
    </recommendedName>
</protein>
<evidence type="ECO:0008006" key="3">
    <source>
        <dbReference type="Google" id="ProtNLM"/>
    </source>
</evidence>
<dbReference type="EMBL" id="LZPO01030507">
    <property type="protein sequence ID" value="OBS77301.1"/>
    <property type="molecule type" value="Genomic_DNA"/>
</dbReference>
<comment type="caution">
    <text evidence="1">The sequence shown here is derived from an EMBL/GenBank/DDBJ whole genome shotgun (WGS) entry which is preliminary data.</text>
</comment>
<gene>
    <name evidence="1" type="ORF">A6R68_16231</name>
</gene>
<sequence length="356" mass="38610">VHVLSSLLPGARGPALLPLGAGVRVIPVEIKETGGSMPGSSPEDAAFQTPLAQESCCKFPSSQEAEEASSCPRKKDSSPMVICQLKGGAQMLCIDNCGTRELKALHLLPQYDDQNSFPQSDLPKPMTTLVGRLLPVPAKLNLITQVDNGALPSTVNGAAFPSGPAMQGPPKIALAGYCDCFTSGDFCNSCSCNNLRHELERFKAIKIEILKLSNQKWGKAGWEFQSCDTAKGATAKIMCSSICKCIACKNYEESPERKMLMNTPHYMEAGDFEGNHHLSPAKFPGPPKLRKNRQTFSCISWEVVEATCACLLAQGEEAEQERCSPSLAEQMVLEEFGRCLSQILHIEFKSKGLKIE</sequence>
<proteinExistence type="predicted"/>
<name>A0A1A6HGD0_NEOLE</name>
<feature type="non-terminal residue" evidence="1">
    <location>
        <position position="1"/>
    </location>
</feature>
<evidence type="ECO:0000313" key="2">
    <source>
        <dbReference type="Proteomes" id="UP000092124"/>
    </source>
</evidence>
<accession>A0A1A6HGD0</accession>
<reference evidence="1 2" key="1">
    <citation type="submission" date="2016-06" db="EMBL/GenBank/DDBJ databases">
        <title>The Draft Genome Sequence and Annotation of the Desert Woodrat Neotoma lepida.</title>
        <authorList>
            <person name="Campbell M."/>
            <person name="Oakeson K.F."/>
            <person name="Yandell M."/>
            <person name="Halpert J.R."/>
            <person name="Dearing D."/>
        </authorList>
    </citation>
    <scope>NUCLEOTIDE SEQUENCE [LARGE SCALE GENOMIC DNA]</scope>
    <source>
        <strain evidence="1">417</strain>
        <tissue evidence="1">Liver</tissue>
    </source>
</reference>
<dbReference type="GO" id="GO:0005634">
    <property type="term" value="C:nucleus"/>
    <property type="evidence" value="ECO:0007669"/>
    <property type="project" value="TreeGrafter"/>
</dbReference>
<dbReference type="OrthoDB" id="6283463at2759"/>
<dbReference type="InterPro" id="IPR028307">
    <property type="entry name" value="Lin-54_fam"/>
</dbReference>